<dbReference type="GO" id="GO:0018822">
    <property type="term" value="F:nitrile hydratase activity"/>
    <property type="evidence" value="ECO:0007669"/>
    <property type="project" value="UniProtKB-EC"/>
</dbReference>
<dbReference type="InterPro" id="IPR024690">
    <property type="entry name" value="CN_hydtase_beta_dom_C"/>
</dbReference>
<dbReference type="Gene3D" id="2.30.30.50">
    <property type="match status" value="1"/>
</dbReference>
<dbReference type="EC" id="4.2.1.84" evidence="2"/>
<organism evidence="2 3">
    <name type="scientific">Candidatus Rhodobacter oscarellae</name>
    <dbReference type="NCBI Taxonomy" id="1675527"/>
    <lineage>
        <taxon>Bacteria</taxon>
        <taxon>Pseudomonadati</taxon>
        <taxon>Pseudomonadota</taxon>
        <taxon>Alphaproteobacteria</taxon>
        <taxon>Rhodobacterales</taxon>
        <taxon>Rhodobacter group</taxon>
        <taxon>Rhodobacter</taxon>
    </lineage>
</organism>
<dbReference type="Proteomes" id="UP000037178">
    <property type="component" value="Unassembled WGS sequence"/>
</dbReference>
<dbReference type="STRING" id="1675527.AIOL_001977"/>
<evidence type="ECO:0000313" key="3">
    <source>
        <dbReference type="Proteomes" id="UP000037178"/>
    </source>
</evidence>
<dbReference type="PATRIC" id="fig|1675527.3.peg.2080"/>
<dbReference type="EMBL" id="LFTY01000002">
    <property type="protein sequence ID" value="KMW57019.1"/>
    <property type="molecule type" value="Genomic_DNA"/>
</dbReference>
<sequence>MPPGHVRAPAYLRGKTGEIERPLGAFGNPEEQAYGRFGDMRALYRVRFTMAEIWGDSAERPEDTLDAEIYEHWLERVE</sequence>
<proteinExistence type="predicted"/>
<dbReference type="AlphaFoldDB" id="A0A0J9E5B1"/>
<dbReference type="SUPFAM" id="SSF50090">
    <property type="entry name" value="Electron transport accessory proteins"/>
    <property type="match status" value="1"/>
</dbReference>
<evidence type="ECO:0000313" key="2">
    <source>
        <dbReference type="EMBL" id="KMW57019.1"/>
    </source>
</evidence>
<comment type="caution">
    <text evidence="2">The sequence shown here is derived from an EMBL/GenBank/DDBJ whole genome shotgun (WGS) entry which is preliminary data.</text>
</comment>
<dbReference type="Pfam" id="PF02211">
    <property type="entry name" value="NHase_beta_C"/>
    <property type="match status" value="1"/>
</dbReference>
<name>A0A0J9E5B1_9RHOB</name>
<dbReference type="InterPro" id="IPR008990">
    <property type="entry name" value="Elect_transpt_acc-like_dom_sf"/>
</dbReference>
<keyword evidence="3" id="KW-1185">Reference proteome</keyword>
<evidence type="ECO:0000259" key="1">
    <source>
        <dbReference type="Pfam" id="PF02211"/>
    </source>
</evidence>
<keyword evidence="2" id="KW-0456">Lyase</keyword>
<feature type="domain" description="Nitrile hydratase beta subunit" evidence="1">
    <location>
        <begin position="2"/>
        <end position="75"/>
    </location>
</feature>
<accession>A0A0J9E5B1</accession>
<gene>
    <name evidence="2" type="ORF">AIOL_001977</name>
</gene>
<protein>
    <submittedName>
        <fullName evidence="2">Cobalt-containing nitrile hydratase subunit beta</fullName>
        <ecNumber evidence="2">4.2.1.84</ecNumber>
    </submittedName>
</protein>
<reference evidence="2 3" key="1">
    <citation type="submission" date="2015-06" db="EMBL/GenBank/DDBJ databases">
        <title>Draft genome sequence of an Alphaproteobacteria species associated to the Mediterranean sponge Oscarella lobularis.</title>
        <authorList>
            <person name="Jourda C."/>
            <person name="Santini S."/>
            <person name="Claverie J.-M."/>
        </authorList>
    </citation>
    <scope>NUCLEOTIDE SEQUENCE [LARGE SCALE GENOMIC DNA]</scope>
    <source>
        <strain evidence="2">IGS</strain>
    </source>
</reference>